<evidence type="ECO:0000256" key="4">
    <source>
        <dbReference type="ARBA" id="ARBA00022842"/>
    </source>
</evidence>
<keyword evidence="5" id="KW-1133">Transmembrane helix</keyword>
<comment type="caution">
    <text evidence="7">The sequence shown here is derived from an EMBL/GenBank/DDBJ whole genome shotgun (WGS) entry which is preliminary data.</text>
</comment>
<dbReference type="GO" id="GO:0016757">
    <property type="term" value="F:glycosyltransferase activity"/>
    <property type="evidence" value="ECO:0007669"/>
    <property type="project" value="UniProtKB-KW"/>
</dbReference>
<dbReference type="SUPFAM" id="SSF55811">
    <property type="entry name" value="Nudix"/>
    <property type="match status" value="1"/>
</dbReference>
<dbReference type="CDD" id="cd03426">
    <property type="entry name" value="NUDIX_CoAse_Nudt7"/>
    <property type="match status" value="1"/>
</dbReference>
<keyword evidence="7" id="KW-0808">Transferase</keyword>
<dbReference type="PANTHER" id="PTHR43340:SF7">
    <property type="entry name" value="HYPOXANTHINE PHOSPHORIBOSYLTRANSFERASE"/>
    <property type="match status" value="1"/>
</dbReference>
<name>A0ABS2YQN5_POLSP</name>
<accession>A0ABS2YQN5</accession>
<keyword evidence="2" id="KW-0479">Metal-binding</keyword>
<dbReference type="Gene3D" id="3.40.50.2020">
    <property type="match status" value="1"/>
</dbReference>
<dbReference type="InterPro" id="IPR045121">
    <property type="entry name" value="CoAse"/>
</dbReference>
<feature type="domain" description="Nudix hydrolase" evidence="6">
    <location>
        <begin position="227"/>
        <end position="360"/>
    </location>
</feature>
<dbReference type="InterPro" id="IPR005904">
    <property type="entry name" value="Hxn_phspho_trans"/>
</dbReference>
<protein>
    <submittedName>
        <fullName evidence="7">HPRT phosphoribosyltransferase</fullName>
    </submittedName>
</protein>
<dbReference type="Pfam" id="PF00293">
    <property type="entry name" value="NUDIX"/>
    <property type="match status" value="1"/>
</dbReference>
<keyword evidence="3" id="KW-0547">Nucleotide-binding</keyword>
<dbReference type="InterPro" id="IPR000836">
    <property type="entry name" value="PRTase_dom"/>
</dbReference>
<evidence type="ECO:0000256" key="2">
    <source>
        <dbReference type="ARBA" id="ARBA00022723"/>
    </source>
</evidence>
<evidence type="ECO:0000313" key="7">
    <source>
        <dbReference type="EMBL" id="MBN3288790.1"/>
    </source>
</evidence>
<dbReference type="Gene3D" id="3.90.79.10">
    <property type="entry name" value="Nucleoside Triphosphate Pyrophosphohydrolase"/>
    <property type="match status" value="1"/>
</dbReference>
<keyword evidence="5" id="KW-0812">Transmembrane</keyword>
<dbReference type="NCBIfam" id="TIGR01203">
    <property type="entry name" value="HGPRTase"/>
    <property type="match status" value="1"/>
</dbReference>
<sequence length="424" mass="47662">MPDDEKGYDLDLFCIPKHYENDLERVFIPHGLIMDRTERLARDIMRDLGEHHIVALCVLKGGYKFFADLLDYIKVLNQNNDKSVPLTVDFIRLKSYSNDGCTNSVKIIGGDELSALSGKVCMNIETDIVETGKTMQTLLSVLNGYNPKMVKVVSLLVKRTPRSSGYRPDYTGFEIPDKFVVGYALDYNEYFRDLSVSAYKMMDMKEKTNTILKRYDIGRKFSHLSSLPKASVLIPLFVRNGELHVLMTVRSVELKNGGGEVCFPGGKCEPKDHDEIDTALREAREEIGLPPDKVEVIGRLVPVISKAGILVTPVMAFIEETFQAQPSPDEVSDVFTVPLHYFINPAHHTAQDFPGLPGRLHFFTYGEPKTGKSYLIWGLTALLALLVAVLALGKKPSFDVVFDVEDPLPFFERSLTKTYLRGKL</sequence>
<dbReference type="SUPFAM" id="SSF53271">
    <property type="entry name" value="PRTase-like"/>
    <property type="match status" value="1"/>
</dbReference>
<dbReference type="InterPro" id="IPR029057">
    <property type="entry name" value="PRTase-like"/>
</dbReference>
<feature type="non-terminal residue" evidence="7">
    <location>
        <position position="1"/>
    </location>
</feature>
<dbReference type="CDD" id="cd06223">
    <property type="entry name" value="PRTases_typeI"/>
    <property type="match status" value="1"/>
</dbReference>
<dbReference type="PROSITE" id="PS51462">
    <property type="entry name" value="NUDIX"/>
    <property type="match status" value="1"/>
</dbReference>
<reference evidence="7" key="1">
    <citation type="journal article" date="2021" name="Cell">
        <title>Tracing the genetic footprints of vertebrate landing in non-teleost ray-finned fishes.</title>
        <authorList>
            <person name="Bi X."/>
            <person name="Wang K."/>
            <person name="Yang L."/>
            <person name="Pan H."/>
            <person name="Jiang H."/>
            <person name="Wei Q."/>
            <person name="Fang M."/>
            <person name="Yu H."/>
            <person name="Zhu C."/>
            <person name="Cai Y."/>
            <person name="He Y."/>
            <person name="Gan X."/>
            <person name="Zeng H."/>
            <person name="Yu D."/>
            <person name="Zhu Y."/>
            <person name="Jiang H."/>
            <person name="Qiu Q."/>
            <person name="Yang H."/>
            <person name="Zhang Y.E."/>
            <person name="Wang W."/>
            <person name="Zhu M."/>
            <person name="He S."/>
            <person name="Zhang G."/>
        </authorList>
    </citation>
    <scope>NUCLEOTIDE SEQUENCE</scope>
    <source>
        <strain evidence="7">Pddl_001</strain>
    </source>
</reference>
<organism evidence="7 8">
    <name type="scientific">Polyodon spathula</name>
    <name type="common">North American paddlefish</name>
    <name type="synonym">Squalus spathula</name>
    <dbReference type="NCBI Taxonomy" id="7913"/>
    <lineage>
        <taxon>Eukaryota</taxon>
        <taxon>Metazoa</taxon>
        <taxon>Chordata</taxon>
        <taxon>Craniata</taxon>
        <taxon>Vertebrata</taxon>
        <taxon>Euteleostomi</taxon>
        <taxon>Actinopterygii</taxon>
        <taxon>Chondrostei</taxon>
        <taxon>Acipenseriformes</taxon>
        <taxon>Polyodontidae</taxon>
        <taxon>Polyodon</taxon>
    </lineage>
</organism>
<evidence type="ECO:0000256" key="3">
    <source>
        <dbReference type="ARBA" id="ARBA00022741"/>
    </source>
</evidence>
<keyword evidence="5" id="KW-0472">Membrane</keyword>
<dbReference type="EMBL" id="JAAWVQ010178617">
    <property type="protein sequence ID" value="MBN3288790.1"/>
    <property type="molecule type" value="Genomic_DNA"/>
</dbReference>
<evidence type="ECO:0000256" key="1">
    <source>
        <dbReference type="ARBA" id="ARBA00008391"/>
    </source>
</evidence>
<feature type="transmembrane region" description="Helical" evidence="5">
    <location>
        <begin position="374"/>
        <end position="392"/>
    </location>
</feature>
<dbReference type="InterPro" id="IPR015797">
    <property type="entry name" value="NUDIX_hydrolase-like_dom_sf"/>
</dbReference>
<dbReference type="Proteomes" id="UP001166093">
    <property type="component" value="Unassembled WGS sequence"/>
</dbReference>
<keyword evidence="8" id="KW-1185">Reference proteome</keyword>
<dbReference type="InterPro" id="IPR000086">
    <property type="entry name" value="NUDIX_hydrolase_dom"/>
</dbReference>
<evidence type="ECO:0000313" key="8">
    <source>
        <dbReference type="Proteomes" id="UP001166093"/>
    </source>
</evidence>
<keyword evidence="7" id="KW-0328">Glycosyltransferase</keyword>
<feature type="non-terminal residue" evidence="7">
    <location>
        <position position="424"/>
    </location>
</feature>
<dbReference type="PANTHER" id="PTHR43340">
    <property type="entry name" value="HYPOXANTHINE-GUANINE PHOSPHORIBOSYLTRANSFERASE"/>
    <property type="match status" value="1"/>
</dbReference>
<comment type="similarity">
    <text evidence="1">Belongs to the purine/pyrimidine phosphoribosyltransferase family.</text>
</comment>
<evidence type="ECO:0000259" key="6">
    <source>
        <dbReference type="PROSITE" id="PS51462"/>
    </source>
</evidence>
<keyword evidence="4" id="KW-0460">Magnesium</keyword>
<dbReference type="Pfam" id="PF00156">
    <property type="entry name" value="Pribosyltran"/>
    <property type="match status" value="1"/>
</dbReference>
<gene>
    <name evidence="7" type="primary">Hprt1_0</name>
    <name evidence="7" type="ORF">GTO93_0008271</name>
</gene>
<evidence type="ECO:0000256" key="5">
    <source>
        <dbReference type="SAM" id="Phobius"/>
    </source>
</evidence>
<dbReference type="InterPro" id="IPR050408">
    <property type="entry name" value="HGPRT"/>
</dbReference>
<proteinExistence type="inferred from homology"/>